<dbReference type="KEGG" id="pbn:PADG_11270"/>
<organism evidence="1 2">
    <name type="scientific">Paracoccidioides brasiliensis (strain Pb18)</name>
    <dbReference type="NCBI Taxonomy" id="502780"/>
    <lineage>
        <taxon>Eukaryota</taxon>
        <taxon>Fungi</taxon>
        <taxon>Dikarya</taxon>
        <taxon>Ascomycota</taxon>
        <taxon>Pezizomycotina</taxon>
        <taxon>Eurotiomycetes</taxon>
        <taxon>Eurotiomycetidae</taxon>
        <taxon>Onygenales</taxon>
        <taxon>Ajellomycetaceae</taxon>
        <taxon>Paracoccidioides</taxon>
    </lineage>
</organism>
<dbReference type="HOGENOM" id="CLU_129429_0_0_1"/>
<dbReference type="InParanoid" id="A0A0A0HVP4"/>
<gene>
    <name evidence="1" type="ORF">PADG_11270</name>
</gene>
<proteinExistence type="predicted"/>
<reference evidence="1 2" key="1">
    <citation type="journal article" date="2011" name="PLoS Genet.">
        <title>Comparative genomic analysis of human fungal pathogens causing paracoccidioidomycosis.</title>
        <authorList>
            <person name="Desjardins C.A."/>
            <person name="Champion M.D."/>
            <person name="Holder J.W."/>
            <person name="Muszewska A."/>
            <person name="Goldberg J."/>
            <person name="Bailao A.M."/>
            <person name="Brigido M.M."/>
            <person name="Ferreira M.E."/>
            <person name="Garcia A.M."/>
            <person name="Grynberg M."/>
            <person name="Gujja S."/>
            <person name="Heiman D.I."/>
            <person name="Henn M.R."/>
            <person name="Kodira C.D."/>
            <person name="Leon-Narvaez H."/>
            <person name="Longo L.V."/>
            <person name="Ma L.J."/>
            <person name="Malavazi I."/>
            <person name="Matsuo A.L."/>
            <person name="Morais F.V."/>
            <person name="Pereira M."/>
            <person name="Rodriguez-Brito S."/>
            <person name="Sakthikumar S."/>
            <person name="Salem-Izacc S.M."/>
            <person name="Sykes S.M."/>
            <person name="Teixeira M.M."/>
            <person name="Vallejo M.C."/>
            <person name="Walter M.E."/>
            <person name="Yandava C."/>
            <person name="Young S."/>
            <person name="Zeng Q."/>
            <person name="Zucker J."/>
            <person name="Felipe M.S."/>
            <person name="Goldman G.H."/>
            <person name="Haas B.J."/>
            <person name="McEwen J.G."/>
            <person name="Nino-Vega G."/>
            <person name="Puccia R."/>
            <person name="San-Blas G."/>
            <person name="Soares C.M."/>
            <person name="Birren B.W."/>
            <person name="Cuomo C.A."/>
        </authorList>
    </citation>
    <scope>NUCLEOTIDE SEQUENCE [LARGE SCALE GENOMIC DNA]</scope>
    <source>
        <strain evidence="1 2">Pb18</strain>
    </source>
</reference>
<dbReference type="EMBL" id="KN275958">
    <property type="protein sequence ID" value="KGM92453.1"/>
    <property type="molecule type" value="Genomic_DNA"/>
</dbReference>
<dbReference type="AlphaFoldDB" id="A0A0A0HVP4"/>
<sequence>MAVLHNYPAIATVVLNWKTGISKEPSLPPVSWDALKRGAVKLKRMQSEDPTCSITCNPLSEYNMGGLHLVRILEFNDNTRWIVSIQLHECNSESIKRLLHEVHTLALIRERTCIPVPQVFGYEPSHANIELTDRQVEMASKRFPKIGMIVKHEDGTYDIDPIPGLGGPFERASRMVGY</sequence>
<evidence type="ECO:0000313" key="1">
    <source>
        <dbReference type="EMBL" id="KGM92453.1"/>
    </source>
</evidence>
<dbReference type="eggNOG" id="ENOG502SI0S">
    <property type="taxonomic scope" value="Eukaryota"/>
</dbReference>
<dbReference type="Proteomes" id="UP000001628">
    <property type="component" value="Unassembled WGS sequence"/>
</dbReference>
<dbReference type="VEuPathDB" id="FungiDB:PADG_11270"/>
<dbReference type="GeneID" id="22587167"/>
<keyword evidence="2" id="KW-1185">Reference proteome</keyword>
<dbReference type="RefSeq" id="XP_010757833.1">
    <property type="nucleotide sequence ID" value="XM_010759531.1"/>
</dbReference>
<name>A0A0A0HVP4_PARBD</name>
<evidence type="ECO:0008006" key="3">
    <source>
        <dbReference type="Google" id="ProtNLM"/>
    </source>
</evidence>
<evidence type="ECO:0000313" key="2">
    <source>
        <dbReference type="Proteomes" id="UP000001628"/>
    </source>
</evidence>
<dbReference type="STRING" id="502780.A0A0A0HVP4"/>
<dbReference type="OrthoDB" id="10003767at2759"/>
<protein>
    <recommendedName>
        <fullName evidence="3">Aminoglycoside phosphotransferase domain-containing protein</fullName>
    </recommendedName>
</protein>
<accession>A0A0A0HVP4</accession>